<proteinExistence type="predicted"/>
<protein>
    <submittedName>
        <fullName evidence="1">Uncharacterized protein</fullName>
    </submittedName>
</protein>
<evidence type="ECO:0000313" key="2">
    <source>
        <dbReference type="Proteomes" id="UP001307889"/>
    </source>
</evidence>
<sequence length="86" mass="10095">MGASQWRRNARIPATIKCARAWEAILSTFTAFWLFGKENFLQYKPPLSYEEYEEGKISKDIMKPNLLKLLEIPQIFKRRSQKTVDG</sequence>
<keyword evidence="2" id="KW-1185">Reference proteome</keyword>
<accession>A0ABN7B2N7</accession>
<evidence type="ECO:0000313" key="1">
    <source>
        <dbReference type="EMBL" id="BES98666.1"/>
    </source>
</evidence>
<reference evidence="1 2" key="1">
    <citation type="submission" date="2023-09" db="EMBL/GenBank/DDBJ databases">
        <title>Nesidiocoris tenuis whole genome shotgun sequence.</title>
        <authorList>
            <person name="Shibata T."/>
            <person name="Shimoda M."/>
            <person name="Kobayashi T."/>
            <person name="Uehara T."/>
        </authorList>
    </citation>
    <scope>NUCLEOTIDE SEQUENCE [LARGE SCALE GENOMIC DNA]</scope>
    <source>
        <strain evidence="1 2">Japan</strain>
    </source>
</reference>
<organism evidence="1 2">
    <name type="scientific">Nesidiocoris tenuis</name>
    <dbReference type="NCBI Taxonomy" id="355587"/>
    <lineage>
        <taxon>Eukaryota</taxon>
        <taxon>Metazoa</taxon>
        <taxon>Ecdysozoa</taxon>
        <taxon>Arthropoda</taxon>
        <taxon>Hexapoda</taxon>
        <taxon>Insecta</taxon>
        <taxon>Pterygota</taxon>
        <taxon>Neoptera</taxon>
        <taxon>Paraneoptera</taxon>
        <taxon>Hemiptera</taxon>
        <taxon>Heteroptera</taxon>
        <taxon>Panheteroptera</taxon>
        <taxon>Cimicomorpha</taxon>
        <taxon>Miridae</taxon>
        <taxon>Dicyphina</taxon>
        <taxon>Nesidiocoris</taxon>
    </lineage>
</organism>
<gene>
    <name evidence="1" type="ORF">NTJ_11482</name>
</gene>
<name>A0ABN7B2N7_9HEMI</name>
<dbReference type="EMBL" id="AP028917">
    <property type="protein sequence ID" value="BES98666.1"/>
    <property type="molecule type" value="Genomic_DNA"/>
</dbReference>
<dbReference type="Proteomes" id="UP001307889">
    <property type="component" value="Chromosome 9"/>
</dbReference>